<keyword evidence="1" id="KW-0378">Hydrolase</keyword>
<dbReference type="Pfam" id="PF01156">
    <property type="entry name" value="IU_nuc_hydro"/>
    <property type="match status" value="1"/>
</dbReference>
<gene>
    <name evidence="4" type="primary">uRH</name>
    <name evidence="4" type="ORF">MU1_47520</name>
</gene>
<dbReference type="RefSeq" id="WP_284241164.1">
    <property type="nucleotide sequence ID" value="NZ_BSSQ01000018.1"/>
</dbReference>
<evidence type="ECO:0000313" key="4">
    <source>
        <dbReference type="EMBL" id="GLX70406.1"/>
    </source>
</evidence>
<keyword evidence="5" id="KW-1185">Reference proteome</keyword>
<comment type="caution">
    <text evidence="4">The sequence shown here is derived from an EMBL/GenBank/DDBJ whole genome shotgun (WGS) entry which is preliminary data.</text>
</comment>
<proteinExistence type="predicted"/>
<feature type="domain" description="Inosine/uridine-preferring nucleoside hydrolase" evidence="3">
    <location>
        <begin position="6"/>
        <end position="307"/>
    </location>
</feature>
<sequence>MTQTKMIIDADTGIDDAIAILYGLKSPKIQMEGITTVFGNIAVEQATENTLRIVKLAGRENEVPVSEGASRPLTRELLGFSTHVHGENGIGDVELPATSQKKIDGPAADFIIRKAEELRGELVIVAMGRLTNIAHALQKDPTLPSKVKHLYIMGGAVNVPGNVTPVSEANIWGDPEAADLVIQSGMAITLVGLDVTMKTMLRQSHLDSLQRLSKPENLPIADFMNRSMQYYFDFYREVNAFRECAPMHDPLTVLIAVEPGVVRTQSMHLSVECEGKHCVGMTVADQRRKPSVGSPVQVCVDVDADQAIDLLLEVFI</sequence>
<protein>
    <submittedName>
        <fullName evidence="4">Inosine-uridine nucleoside N-ribohydrolase</fullName>
    </submittedName>
</protein>
<dbReference type="InterPro" id="IPR036452">
    <property type="entry name" value="Ribo_hydro-like"/>
</dbReference>
<dbReference type="EMBL" id="BSSQ01000018">
    <property type="protein sequence ID" value="GLX70406.1"/>
    <property type="molecule type" value="Genomic_DNA"/>
</dbReference>
<dbReference type="Gene3D" id="3.90.245.10">
    <property type="entry name" value="Ribonucleoside hydrolase-like"/>
    <property type="match status" value="1"/>
</dbReference>
<accession>A0ABQ6GM50</accession>
<dbReference type="CDD" id="cd02650">
    <property type="entry name" value="nuc_hydro_CaPnhB"/>
    <property type="match status" value="1"/>
</dbReference>
<dbReference type="InterPro" id="IPR023186">
    <property type="entry name" value="IUNH"/>
</dbReference>
<dbReference type="PANTHER" id="PTHR12304:SF4">
    <property type="entry name" value="URIDINE NUCLEOSIDASE"/>
    <property type="match status" value="1"/>
</dbReference>
<evidence type="ECO:0000259" key="3">
    <source>
        <dbReference type="Pfam" id="PF01156"/>
    </source>
</evidence>
<dbReference type="Proteomes" id="UP001157114">
    <property type="component" value="Unassembled WGS sequence"/>
</dbReference>
<evidence type="ECO:0000256" key="1">
    <source>
        <dbReference type="ARBA" id="ARBA00022801"/>
    </source>
</evidence>
<name>A0ABQ6GM50_9BACL</name>
<keyword evidence="2" id="KW-0326">Glycosidase</keyword>
<evidence type="ECO:0000256" key="2">
    <source>
        <dbReference type="ARBA" id="ARBA00023295"/>
    </source>
</evidence>
<dbReference type="PANTHER" id="PTHR12304">
    <property type="entry name" value="INOSINE-URIDINE PREFERRING NUCLEOSIDE HYDROLASE"/>
    <property type="match status" value="1"/>
</dbReference>
<dbReference type="InterPro" id="IPR001910">
    <property type="entry name" value="Inosine/uridine_hydrolase_dom"/>
</dbReference>
<dbReference type="PROSITE" id="PS01247">
    <property type="entry name" value="IUNH"/>
    <property type="match status" value="1"/>
</dbReference>
<organism evidence="4 5">
    <name type="scientific">Paenibacillus glycanilyticus</name>
    <dbReference type="NCBI Taxonomy" id="126569"/>
    <lineage>
        <taxon>Bacteria</taxon>
        <taxon>Bacillati</taxon>
        <taxon>Bacillota</taxon>
        <taxon>Bacilli</taxon>
        <taxon>Bacillales</taxon>
        <taxon>Paenibacillaceae</taxon>
        <taxon>Paenibacillus</taxon>
    </lineage>
</organism>
<dbReference type="SUPFAM" id="SSF53590">
    <property type="entry name" value="Nucleoside hydrolase"/>
    <property type="match status" value="1"/>
</dbReference>
<evidence type="ECO:0000313" key="5">
    <source>
        <dbReference type="Proteomes" id="UP001157114"/>
    </source>
</evidence>
<dbReference type="InterPro" id="IPR015910">
    <property type="entry name" value="I/U_nuclsd_hydro_CS"/>
</dbReference>
<reference evidence="4 5" key="1">
    <citation type="submission" date="2023-03" db="EMBL/GenBank/DDBJ databases">
        <title>Draft genome sequence of the bacteria which degrade cell wall of Tricholomamatutake.</title>
        <authorList>
            <person name="Konishi Y."/>
            <person name="Fukuta Y."/>
            <person name="Shirasaka N."/>
        </authorList>
    </citation>
    <scope>NUCLEOTIDE SEQUENCE [LARGE SCALE GENOMIC DNA]</scope>
    <source>
        <strain evidence="5">mu1</strain>
    </source>
</reference>